<name>A0A8J3GR91_9MICO</name>
<gene>
    <name evidence="3" type="ORF">GCM10011600_18830</name>
</gene>
<dbReference type="GO" id="GO:1904680">
    <property type="term" value="F:peptide transmembrane transporter activity"/>
    <property type="evidence" value="ECO:0007669"/>
    <property type="project" value="TreeGrafter"/>
</dbReference>
<feature type="domain" description="Solute-binding protein family 5" evidence="2">
    <location>
        <begin position="90"/>
        <end position="522"/>
    </location>
</feature>
<protein>
    <submittedName>
        <fullName evidence="3">Peptide ABC transporter substrate-binding protein</fullName>
    </submittedName>
</protein>
<dbReference type="RefSeq" id="WP_191283228.1">
    <property type="nucleotide sequence ID" value="NZ_BNAI01000003.1"/>
</dbReference>
<dbReference type="InterPro" id="IPR039424">
    <property type="entry name" value="SBP_5"/>
</dbReference>
<dbReference type="PANTHER" id="PTHR30290">
    <property type="entry name" value="PERIPLASMIC BINDING COMPONENT OF ABC TRANSPORTER"/>
    <property type="match status" value="1"/>
</dbReference>
<feature type="signal peptide" evidence="1">
    <location>
        <begin position="1"/>
        <end position="26"/>
    </location>
</feature>
<dbReference type="PIRSF" id="PIRSF002741">
    <property type="entry name" value="MppA"/>
    <property type="match status" value="1"/>
</dbReference>
<comment type="caution">
    <text evidence="3">The sequence shown here is derived from an EMBL/GenBank/DDBJ whole genome shotgun (WGS) entry which is preliminary data.</text>
</comment>
<dbReference type="EMBL" id="BNAI01000003">
    <property type="protein sequence ID" value="GHF18130.1"/>
    <property type="molecule type" value="Genomic_DNA"/>
</dbReference>
<dbReference type="GO" id="GO:0043190">
    <property type="term" value="C:ATP-binding cassette (ABC) transporter complex"/>
    <property type="evidence" value="ECO:0007669"/>
    <property type="project" value="InterPro"/>
</dbReference>
<proteinExistence type="predicted"/>
<dbReference type="Proteomes" id="UP000617531">
    <property type="component" value="Unassembled WGS sequence"/>
</dbReference>
<reference evidence="3" key="2">
    <citation type="submission" date="2020-09" db="EMBL/GenBank/DDBJ databases">
        <authorList>
            <person name="Sun Q."/>
            <person name="Zhou Y."/>
        </authorList>
    </citation>
    <scope>NUCLEOTIDE SEQUENCE</scope>
    <source>
        <strain evidence="3">CGMCC 1.16548</strain>
    </source>
</reference>
<dbReference type="Gene3D" id="3.10.105.10">
    <property type="entry name" value="Dipeptide-binding Protein, Domain 3"/>
    <property type="match status" value="1"/>
</dbReference>
<dbReference type="AlphaFoldDB" id="A0A8J3GR91"/>
<reference evidence="3" key="1">
    <citation type="journal article" date="2014" name="Int. J. Syst. Evol. Microbiol.">
        <title>Complete genome sequence of Corynebacterium casei LMG S-19264T (=DSM 44701T), isolated from a smear-ripened cheese.</title>
        <authorList>
            <consortium name="US DOE Joint Genome Institute (JGI-PGF)"/>
            <person name="Walter F."/>
            <person name="Albersmeier A."/>
            <person name="Kalinowski J."/>
            <person name="Ruckert C."/>
        </authorList>
    </citation>
    <scope>NUCLEOTIDE SEQUENCE</scope>
    <source>
        <strain evidence="3">CGMCC 1.16548</strain>
    </source>
</reference>
<evidence type="ECO:0000259" key="2">
    <source>
        <dbReference type="Pfam" id="PF00496"/>
    </source>
</evidence>
<dbReference type="PROSITE" id="PS51257">
    <property type="entry name" value="PROKAR_LIPOPROTEIN"/>
    <property type="match status" value="1"/>
</dbReference>
<dbReference type="SUPFAM" id="SSF53850">
    <property type="entry name" value="Periplasmic binding protein-like II"/>
    <property type="match status" value="1"/>
</dbReference>
<evidence type="ECO:0000313" key="3">
    <source>
        <dbReference type="EMBL" id="GHF18130.1"/>
    </source>
</evidence>
<evidence type="ECO:0000256" key="1">
    <source>
        <dbReference type="SAM" id="SignalP"/>
    </source>
</evidence>
<dbReference type="PANTHER" id="PTHR30290:SF65">
    <property type="entry name" value="MONOACYL PHOSPHATIDYLINOSITOL TETRAMANNOSIDE-BINDING PROTEIN LPQW-RELATED"/>
    <property type="match status" value="1"/>
</dbReference>
<dbReference type="Gene3D" id="3.40.190.10">
    <property type="entry name" value="Periplasmic binding protein-like II"/>
    <property type="match status" value="1"/>
</dbReference>
<dbReference type="CDD" id="cd08501">
    <property type="entry name" value="PBP2_Lpqw"/>
    <property type="match status" value="1"/>
</dbReference>
<dbReference type="Pfam" id="PF00496">
    <property type="entry name" value="SBP_bac_5"/>
    <property type="match status" value="1"/>
</dbReference>
<dbReference type="GO" id="GO:0015833">
    <property type="term" value="P:peptide transport"/>
    <property type="evidence" value="ECO:0007669"/>
    <property type="project" value="TreeGrafter"/>
</dbReference>
<sequence>MRIRRFGAAGAAIAAGALVLAGCAPGGGSEIEEGTALSVAWNQAFYAYNGNTADGNATANNNIIYMMSDSFAYYDDTPALVQNPDFGSYEKLSDDPLTIKYTLADGVKWSDGTAVSTADLLLSWAANSGAFNNVEPEVDPETGEVLNQDEIDAGVFFDSAAIGGGLDLVTEVPEVDGNSITMTYSEPFVDWELAFNLQLIPAHVTYQQSVDDAASDADAAAAVATAIEEGDTEVLGPLSAFWSHGYDMVSMPSDPDLVLSYGPYVITDLVQDEFVTLTANEGYTWGEHKPVIEEITVRFIGDPLAAVQALENGEVSIIAPQSTADILTALEGLDDVTVDTTSDATYEHVDLTVNNGGPFDPATYGGDAEKAQLVRQAFLKTIPRAEIIEKLIKPLNPEAVLDDSQTIFPGAPGYDDMIAENGSAEYAEVDIEGAKALLAEAGVTTPVEVNFMYALSNPRRVNEYQLIAESAAQAGFTVIDAGNDDWGSKLGDGSYDAVVFGWQSTSTAVTSSQATFYSTGGNNLNGYANEEVDALYDQLAVEYDPEAQIDLLIEIEKILWADAYGVTVFQFPGVTAYDNTVVDGVVPAPLAPMFFWNFWEWELVG</sequence>
<evidence type="ECO:0000313" key="4">
    <source>
        <dbReference type="Proteomes" id="UP000617531"/>
    </source>
</evidence>
<feature type="chain" id="PRO_5035170997" evidence="1">
    <location>
        <begin position="27"/>
        <end position="605"/>
    </location>
</feature>
<keyword evidence="1" id="KW-0732">Signal</keyword>
<keyword evidence="4" id="KW-1185">Reference proteome</keyword>
<dbReference type="InterPro" id="IPR000914">
    <property type="entry name" value="SBP_5_dom"/>
</dbReference>
<dbReference type="InterPro" id="IPR030678">
    <property type="entry name" value="Peptide/Ni-bd"/>
</dbReference>
<dbReference type="GO" id="GO:0042597">
    <property type="term" value="C:periplasmic space"/>
    <property type="evidence" value="ECO:0007669"/>
    <property type="project" value="UniProtKB-ARBA"/>
</dbReference>
<organism evidence="3 4">
    <name type="scientific">Pseudolysinimonas yzui</name>
    <dbReference type="NCBI Taxonomy" id="2708254"/>
    <lineage>
        <taxon>Bacteria</taxon>
        <taxon>Bacillati</taxon>
        <taxon>Actinomycetota</taxon>
        <taxon>Actinomycetes</taxon>
        <taxon>Micrococcales</taxon>
        <taxon>Microbacteriaceae</taxon>
        <taxon>Pseudolysinimonas</taxon>
    </lineage>
</organism>
<accession>A0A8J3GR91</accession>